<evidence type="ECO:0000313" key="7">
    <source>
        <dbReference type="RefSeq" id="XP_029014484.1"/>
    </source>
</evidence>
<keyword evidence="4" id="KW-0282">Flagellum</keyword>
<dbReference type="PANTHER" id="PTHR19960">
    <property type="entry name" value="TEKTIN"/>
    <property type="match status" value="1"/>
</dbReference>
<keyword evidence="2" id="KW-0963">Cytoplasm</keyword>
<evidence type="ECO:0000256" key="3">
    <source>
        <dbReference type="ARBA" id="ARBA00023054"/>
    </source>
</evidence>
<keyword evidence="4" id="KW-0969">Cilium</keyword>
<proteinExistence type="inferred from homology"/>
<dbReference type="PRINTS" id="PR00511">
    <property type="entry name" value="TEKTIN"/>
</dbReference>
<dbReference type="AlphaFoldDB" id="A0A6P7N9H5"/>
<comment type="similarity">
    <text evidence="1 4">Belongs to the tektin family.</text>
</comment>
<dbReference type="Pfam" id="PF03148">
    <property type="entry name" value="Tektin"/>
    <property type="match status" value="1"/>
</dbReference>
<dbReference type="GeneID" id="114860222"/>
<evidence type="ECO:0000256" key="4">
    <source>
        <dbReference type="RuleBase" id="RU367040"/>
    </source>
</evidence>
<dbReference type="GO" id="GO:0005634">
    <property type="term" value="C:nucleus"/>
    <property type="evidence" value="ECO:0007669"/>
    <property type="project" value="TreeGrafter"/>
</dbReference>
<dbReference type="InterPro" id="IPR048256">
    <property type="entry name" value="Tektin-like"/>
</dbReference>
<evidence type="ECO:0000256" key="2">
    <source>
        <dbReference type="ARBA" id="ARBA00022490"/>
    </source>
</evidence>
<evidence type="ECO:0000313" key="6">
    <source>
        <dbReference type="Proteomes" id="UP000515150"/>
    </source>
</evidence>
<accession>A0A6P7N9H5</accession>
<organism evidence="6 7">
    <name type="scientific">Betta splendens</name>
    <name type="common">Siamese fighting fish</name>
    <dbReference type="NCBI Taxonomy" id="158456"/>
    <lineage>
        <taxon>Eukaryota</taxon>
        <taxon>Metazoa</taxon>
        <taxon>Chordata</taxon>
        <taxon>Craniata</taxon>
        <taxon>Vertebrata</taxon>
        <taxon>Euteleostomi</taxon>
        <taxon>Actinopterygii</taxon>
        <taxon>Neopterygii</taxon>
        <taxon>Teleostei</taxon>
        <taxon>Neoteleostei</taxon>
        <taxon>Acanthomorphata</taxon>
        <taxon>Anabantaria</taxon>
        <taxon>Anabantiformes</taxon>
        <taxon>Anabantoidei</taxon>
        <taxon>Osphronemidae</taxon>
        <taxon>Betta</taxon>
    </lineage>
</organism>
<keyword evidence="3" id="KW-0175">Coiled coil</keyword>
<dbReference type="KEGG" id="bspl:114860222"/>
<name>A0A6P7N9H5_BETSP</name>
<evidence type="ECO:0000256" key="1">
    <source>
        <dbReference type="ARBA" id="ARBA00007209"/>
    </source>
</evidence>
<keyword evidence="6" id="KW-1185">Reference proteome</keyword>
<evidence type="ECO:0000256" key="5">
    <source>
        <dbReference type="SAM" id="MobiDB-lite"/>
    </source>
</evidence>
<keyword evidence="4" id="KW-0966">Cell projection</keyword>
<dbReference type="GO" id="GO:0060271">
    <property type="term" value="P:cilium assembly"/>
    <property type="evidence" value="ECO:0007669"/>
    <property type="project" value="UniProtKB-UniRule"/>
</dbReference>
<dbReference type="GO" id="GO:0015630">
    <property type="term" value="C:microtubule cytoskeleton"/>
    <property type="evidence" value="ECO:0007669"/>
    <property type="project" value="UniProtKB-UniRule"/>
</dbReference>
<dbReference type="Proteomes" id="UP000515150">
    <property type="component" value="Chromosome 1"/>
</dbReference>
<gene>
    <name evidence="7" type="primary">tekt4</name>
</gene>
<dbReference type="GO" id="GO:0060294">
    <property type="term" value="P:cilium movement involved in cell motility"/>
    <property type="evidence" value="ECO:0007669"/>
    <property type="project" value="UniProtKB-UniRule"/>
</dbReference>
<dbReference type="InterPro" id="IPR000435">
    <property type="entry name" value="Tektins"/>
</dbReference>
<reference evidence="7" key="1">
    <citation type="submission" date="2025-08" db="UniProtKB">
        <authorList>
            <consortium name="RefSeq"/>
        </authorList>
    </citation>
    <scope>IDENTIFICATION</scope>
</reference>
<protein>
    <recommendedName>
        <fullName evidence="4">Tektin</fullName>
    </recommendedName>
</protein>
<dbReference type="GO" id="GO:0005930">
    <property type="term" value="C:axoneme"/>
    <property type="evidence" value="ECO:0007669"/>
    <property type="project" value="UniProtKB-SubCell"/>
</dbReference>
<dbReference type="RefSeq" id="XP_029014484.1">
    <property type="nucleotide sequence ID" value="XM_029158651.3"/>
</dbReference>
<dbReference type="OrthoDB" id="5788000at2759"/>
<dbReference type="FunCoup" id="A0A6P7N9H5">
    <property type="interactions" value="591"/>
</dbReference>
<comment type="subcellular location">
    <subcellularLocation>
        <location evidence="4">Cytoplasm</location>
        <location evidence="4">Cytoskeleton</location>
        <location evidence="4">Cilium axoneme</location>
    </subcellularLocation>
</comment>
<dbReference type="CTD" id="150483"/>
<dbReference type="PANTHER" id="PTHR19960:SF12">
    <property type="entry name" value="TEKTIN-4"/>
    <property type="match status" value="1"/>
</dbReference>
<dbReference type="GO" id="GO:0036126">
    <property type="term" value="C:sperm flagellum"/>
    <property type="evidence" value="ECO:0007669"/>
    <property type="project" value="TreeGrafter"/>
</dbReference>
<feature type="region of interest" description="Disordered" evidence="5">
    <location>
        <begin position="1"/>
        <end position="42"/>
    </location>
</feature>
<sequence length="444" mass="50143">MSSEVLVSRPHFDGRAVAHGAPDSEAPEGPEALQSSSGSHTAGYRSAKYCPAEWFSNYHSILLQSGTDHRDAQDVQRRSKTLYQDTEADTLQRQAEGTRLLGEALLDIHSWRSELQRHIDQLLADTQALLALKTRLEKALDATEAPYAIATDNLNCRTRRMGPDLVKDAVEEELLKEVDLIRSVQALLKRTTAQVVTQIKMNREAKQMLESDWSDKYQAYNLDDHCGRHNNMSPDTKHHPSSGALQEQVCNRSAWTKFTQDNLNKALQEEQATSSLRLLVEQLLQDTTKDLTFQCSSVDQALSQRCVELVEAKAQLEMKLTKTLEQIGAQEKNIVALHKAIDNKEAPLRVAQSRLYLRSLRPNMELCRDEPQLSLEGEVRQINATLTALHQQLSDARTSLSHLEESRMALVKDINCKTHSLFIDRDKCMTQRKRYPTVSALSGY</sequence>
<dbReference type="InParanoid" id="A0A6P7N9H5"/>